<dbReference type="PROSITE" id="PS50802">
    <property type="entry name" value="OTU"/>
    <property type="match status" value="1"/>
</dbReference>
<feature type="region of interest" description="Disordered" evidence="1">
    <location>
        <begin position="74"/>
        <end position="102"/>
    </location>
</feature>
<organism evidence="3 4">
    <name type="scientific">Hyaloscypha bicolor E</name>
    <dbReference type="NCBI Taxonomy" id="1095630"/>
    <lineage>
        <taxon>Eukaryota</taxon>
        <taxon>Fungi</taxon>
        <taxon>Dikarya</taxon>
        <taxon>Ascomycota</taxon>
        <taxon>Pezizomycotina</taxon>
        <taxon>Leotiomycetes</taxon>
        <taxon>Helotiales</taxon>
        <taxon>Hyaloscyphaceae</taxon>
        <taxon>Hyaloscypha</taxon>
        <taxon>Hyaloscypha bicolor</taxon>
    </lineage>
</organism>
<feature type="domain" description="OTU" evidence="2">
    <location>
        <begin position="22"/>
        <end position="177"/>
    </location>
</feature>
<dbReference type="GO" id="GO:0016579">
    <property type="term" value="P:protein deubiquitination"/>
    <property type="evidence" value="ECO:0007669"/>
    <property type="project" value="TreeGrafter"/>
</dbReference>
<dbReference type="InterPro" id="IPR003323">
    <property type="entry name" value="OTU_dom"/>
</dbReference>
<dbReference type="Pfam" id="PF02338">
    <property type="entry name" value="OTU"/>
    <property type="match status" value="1"/>
</dbReference>
<evidence type="ECO:0000256" key="1">
    <source>
        <dbReference type="SAM" id="MobiDB-lite"/>
    </source>
</evidence>
<feature type="region of interest" description="Disordered" evidence="1">
    <location>
        <begin position="248"/>
        <end position="309"/>
    </location>
</feature>
<evidence type="ECO:0000313" key="3">
    <source>
        <dbReference type="EMBL" id="PMD62855.1"/>
    </source>
</evidence>
<dbReference type="Proteomes" id="UP000235371">
    <property type="component" value="Unassembled WGS sequence"/>
</dbReference>
<dbReference type="GeneID" id="36587914"/>
<dbReference type="InterPro" id="IPR038765">
    <property type="entry name" value="Papain-like_cys_pep_sf"/>
</dbReference>
<dbReference type="CDD" id="cd22756">
    <property type="entry name" value="OTU_OTUD3-like"/>
    <property type="match status" value="1"/>
</dbReference>
<dbReference type="PANTHER" id="PTHR12419:SF7">
    <property type="entry name" value="OTU DOMAIN-CONTAINING PROTEIN 3"/>
    <property type="match status" value="1"/>
</dbReference>
<keyword evidence="4" id="KW-1185">Reference proteome</keyword>
<name>A0A2J6TIL9_9HELO</name>
<evidence type="ECO:0000259" key="2">
    <source>
        <dbReference type="PROSITE" id="PS50802"/>
    </source>
</evidence>
<dbReference type="Gene3D" id="3.90.70.80">
    <property type="match status" value="1"/>
</dbReference>
<dbReference type="SUPFAM" id="SSF54001">
    <property type="entry name" value="Cysteine proteinases"/>
    <property type="match status" value="1"/>
</dbReference>
<gene>
    <name evidence="3" type="ORF">K444DRAFT_610877</name>
</gene>
<proteinExistence type="predicted"/>
<dbReference type="EMBL" id="KZ613783">
    <property type="protein sequence ID" value="PMD62855.1"/>
    <property type="molecule type" value="Genomic_DNA"/>
</dbReference>
<dbReference type="PANTHER" id="PTHR12419">
    <property type="entry name" value="OTU DOMAIN CONTAINING PROTEIN"/>
    <property type="match status" value="1"/>
</dbReference>
<sequence length="331" mass="37007">MGPRARRSNSPEEFPLLKSLGLMAVKIKGDGNCLFNSFSDQIHGDQTHAREIRTKTVEYMREHPDEFKSFVHVEVGGGSRRNPKRKNVGASSAPLDNTTPSPEQIETAWEQYLERMSRNGTYGDNIEIRAFAKAFDVDVKIYNRDNSYYLRAEEHGARPVIHVAHHTWEHYSSVRNINGPRTGRPEIKITPEAEAAAKAKSDHGPYIADWMVNSITTSLPFLANNETIRKALYDNNGSIDAAVSQLLDEPSSTPSTPGSFRSVTSSQSGSSSIERDADSDDEDEIWGPNKRQNRKIKAMKQVSKSKAGTPELMIKKEANLPDMKGMEILYI</sequence>
<dbReference type="RefSeq" id="XP_024739759.1">
    <property type="nucleotide sequence ID" value="XM_024879837.1"/>
</dbReference>
<dbReference type="OrthoDB" id="409956at2759"/>
<evidence type="ECO:0000313" key="4">
    <source>
        <dbReference type="Proteomes" id="UP000235371"/>
    </source>
</evidence>
<dbReference type="InterPro" id="IPR050704">
    <property type="entry name" value="Peptidase_C85-like"/>
</dbReference>
<reference evidence="3 4" key="1">
    <citation type="submission" date="2016-04" db="EMBL/GenBank/DDBJ databases">
        <title>A degradative enzymes factory behind the ericoid mycorrhizal symbiosis.</title>
        <authorList>
            <consortium name="DOE Joint Genome Institute"/>
            <person name="Martino E."/>
            <person name="Morin E."/>
            <person name="Grelet G."/>
            <person name="Kuo A."/>
            <person name="Kohler A."/>
            <person name="Daghino S."/>
            <person name="Barry K."/>
            <person name="Choi C."/>
            <person name="Cichocki N."/>
            <person name="Clum A."/>
            <person name="Copeland A."/>
            <person name="Hainaut M."/>
            <person name="Haridas S."/>
            <person name="Labutti K."/>
            <person name="Lindquist E."/>
            <person name="Lipzen A."/>
            <person name="Khouja H.-R."/>
            <person name="Murat C."/>
            <person name="Ohm R."/>
            <person name="Olson A."/>
            <person name="Spatafora J."/>
            <person name="Veneault-Fourrey C."/>
            <person name="Henrissat B."/>
            <person name="Grigoriev I."/>
            <person name="Martin F."/>
            <person name="Perotto S."/>
        </authorList>
    </citation>
    <scope>NUCLEOTIDE SEQUENCE [LARGE SCALE GENOMIC DNA]</scope>
    <source>
        <strain evidence="3 4">E</strain>
    </source>
</reference>
<dbReference type="AlphaFoldDB" id="A0A2J6TIL9"/>
<feature type="compositionally biased region" description="Low complexity" evidence="1">
    <location>
        <begin position="259"/>
        <end position="272"/>
    </location>
</feature>
<dbReference type="GO" id="GO:0004843">
    <property type="term" value="F:cysteine-type deubiquitinase activity"/>
    <property type="evidence" value="ECO:0007669"/>
    <property type="project" value="TreeGrafter"/>
</dbReference>
<dbReference type="STRING" id="1095630.A0A2J6TIL9"/>
<accession>A0A2J6TIL9</accession>
<dbReference type="InParanoid" id="A0A2J6TIL9"/>
<protein>
    <submittedName>
        <fullName evidence="3">Cysteine proteinase</fullName>
    </submittedName>
</protein>